<gene>
    <name evidence="1" type="ORF">GAK35_03927</name>
</gene>
<dbReference type="AlphaFoldDB" id="A0A7V8FTA9"/>
<comment type="caution">
    <text evidence="1">The sequence shown here is derived from an EMBL/GenBank/DDBJ whole genome shotgun (WGS) entry which is preliminary data.</text>
</comment>
<dbReference type="EMBL" id="WNDX01000181">
    <property type="protein sequence ID" value="KAF1037454.1"/>
    <property type="molecule type" value="Genomic_DNA"/>
</dbReference>
<sequence>MTSSFATKFASYNAWSRKLLMENKKIHSLTYAAQYRTFDISIVGLQMAEGWRLSVQINKWGRPPMALWRDRDNLYPDFNCVRTAGLQWSKDFIDDSMH</sequence>
<reference evidence="2" key="1">
    <citation type="journal article" date="2020" name="MBio">
        <title>Horizontal gene transfer to a defensive symbiont with a reduced genome amongst a multipartite beetle microbiome.</title>
        <authorList>
            <person name="Waterworth S.C."/>
            <person name="Florez L.V."/>
            <person name="Rees E.R."/>
            <person name="Hertweck C."/>
            <person name="Kaltenpoth M."/>
            <person name="Kwan J.C."/>
        </authorList>
    </citation>
    <scope>NUCLEOTIDE SEQUENCE [LARGE SCALE GENOMIC DNA]</scope>
</reference>
<dbReference type="Proteomes" id="UP000462435">
    <property type="component" value="Unassembled WGS sequence"/>
</dbReference>
<name>A0A7V8FTA9_9BURK</name>
<accession>A0A7V8FTA9</accession>
<proteinExistence type="predicted"/>
<protein>
    <submittedName>
        <fullName evidence="1">Uncharacterized protein</fullName>
    </submittedName>
</protein>
<organism evidence="1 2">
    <name type="scientific">Herbaspirillum frisingense</name>
    <dbReference type="NCBI Taxonomy" id="92645"/>
    <lineage>
        <taxon>Bacteria</taxon>
        <taxon>Pseudomonadati</taxon>
        <taxon>Pseudomonadota</taxon>
        <taxon>Betaproteobacteria</taxon>
        <taxon>Burkholderiales</taxon>
        <taxon>Oxalobacteraceae</taxon>
        <taxon>Herbaspirillum</taxon>
    </lineage>
</organism>
<evidence type="ECO:0000313" key="2">
    <source>
        <dbReference type="Proteomes" id="UP000462435"/>
    </source>
</evidence>
<evidence type="ECO:0000313" key="1">
    <source>
        <dbReference type="EMBL" id="KAF1037454.1"/>
    </source>
</evidence>